<proteinExistence type="predicted"/>
<dbReference type="Proteomes" id="UP000188597">
    <property type="component" value="Unassembled WGS sequence"/>
</dbReference>
<dbReference type="AlphaFoldDB" id="A0A1V3FZB8"/>
<dbReference type="Gene3D" id="3.40.80.10">
    <property type="entry name" value="Peptidoglycan recognition protein-like"/>
    <property type="match status" value="1"/>
</dbReference>
<dbReference type="InterPro" id="IPR018392">
    <property type="entry name" value="LysM"/>
</dbReference>
<dbReference type="GO" id="GO:0008932">
    <property type="term" value="F:lytic endotransglycosylase activity"/>
    <property type="evidence" value="ECO:0007669"/>
    <property type="project" value="TreeGrafter"/>
</dbReference>
<dbReference type="SMART" id="SM00257">
    <property type="entry name" value="LysM"/>
    <property type="match status" value="2"/>
</dbReference>
<sequence>MSIPGIGRVLKDAGIEHTLTDGWKDRVWVRLDEKGRPYNFDWTDIRAVTVHTTESDPAAFRRGEDAPTLQWVINGQGYHTYSLLIGRSGRVYVISAHPGAQAGYGVWPHTGRVGSVIPENQGNSYSLGVAMDASVQYPPTREQLEALARVLHALQEEWDGELEIIGHGEYNGFQVRTDPTGVPGGMDAVRAAAKRGTWEKPAHKQAAPAGTLSYVVRPGDTLSKIGRTFGVPATVIARDNKIANPNQIVAGQELTIRPGARVHVVDKGESYWGIGRRYGLTPERLAALNGKTTKDTIYPGDILRLA</sequence>
<dbReference type="EMBL" id="MQMF01000013">
    <property type="protein sequence ID" value="OOE07002.1"/>
    <property type="molecule type" value="Genomic_DNA"/>
</dbReference>
<reference evidence="2 3" key="1">
    <citation type="submission" date="2016-11" db="EMBL/GenBank/DDBJ databases">
        <authorList>
            <person name="Jaros S."/>
            <person name="Januszkiewicz K."/>
            <person name="Wedrychowicz H."/>
        </authorList>
    </citation>
    <scope>NUCLEOTIDE SEQUENCE [LARGE SCALE GENOMIC DNA]</scope>
    <source>
        <strain evidence="2 3">Con a/3</strain>
    </source>
</reference>
<evidence type="ECO:0000259" key="1">
    <source>
        <dbReference type="PROSITE" id="PS51782"/>
    </source>
</evidence>
<dbReference type="Pfam" id="PF01510">
    <property type="entry name" value="Amidase_2"/>
    <property type="match status" value="1"/>
</dbReference>
<feature type="domain" description="LysM" evidence="1">
    <location>
        <begin position="212"/>
        <end position="256"/>
    </location>
</feature>
<dbReference type="CDD" id="cd00118">
    <property type="entry name" value="LysM"/>
    <property type="match status" value="2"/>
</dbReference>
<dbReference type="PANTHER" id="PTHR33734">
    <property type="entry name" value="LYSM DOMAIN-CONTAINING GPI-ANCHORED PROTEIN 2"/>
    <property type="match status" value="1"/>
</dbReference>
<dbReference type="GO" id="GO:0009253">
    <property type="term" value="P:peptidoglycan catabolic process"/>
    <property type="evidence" value="ECO:0007669"/>
    <property type="project" value="InterPro"/>
</dbReference>
<feature type="domain" description="LysM" evidence="1">
    <location>
        <begin position="261"/>
        <end position="305"/>
    </location>
</feature>
<dbReference type="SUPFAM" id="SSF54106">
    <property type="entry name" value="LysM domain"/>
    <property type="match status" value="2"/>
</dbReference>
<dbReference type="Gene3D" id="3.10.350.10">
    <property type="entry name" value="LysM domain"/>
    <property type="match status" value="2"/>
</dbReference>
<organism evidence="2 3">
    <name type="scientific">Fictibacillus arsenicus</name>
    <dbReference type="NCBI Taxonomy" id="255247"/>
    <lineage>
        <taxon>Bacteria</taxon>
        <taxon>Bacillati</taxon>
        <taxon>Bacillota</taxon>
        <taxon>Bacilli</taxon>
        <taxon>Bacillales</taxon>
        <taxon>Fictibacillaceae</taxon>
        <taxon>Fictibacillus</taxon>
    </lineage>
</organism>
<dbReference type="Pfam" id="PF01476">
    <property type="entry name" value="LysM"/>
    <property type="match status" value="2"/>
</dbReference>
<accession>A0A1V3FZB8</accession>
<dbReference type="PANTHER" id="PTHR33734:SF22">
    <property type="entry name" value="MEMBRANE-BOUND LYTIC MUREIN TRANSGLYCOSYLASE D"/>
    <property type="match status" value="1"/>
</dbReference>
<comment type="caution">
    <text evidence="2">The sequence shown here is derived from an EMBL/GenBank/DDBJ whole genome shotgun (WGS) entry which is preliminary data.</text>
</comment>
<evidence type="ECO:0000313" key="2">
    <source>
        <dbReference type="EMBL" id="OOE07002.1"/>
    </source>
</evidence>
<dbReference type="OrthoDB" id="2572716at2"/>
<dbReference type="SUPFAM" id="SSF55846">
    <property type="entry name" value="N-acetylmuramoyl-L-alanine amidase-like"/>
    <property type="match status" value="1"/>
</dbReference>
<dbReference type="RefSeq" id="WP_077365909.1">
    <property type="nucleotide sequence ID" value="NZ_MQMF01000013.1"/>
</dbReference>
<dbReference type="InterPro" id="IPR002502">
    <property type="entry name" value="Amidase_domain"/>
</dbReference>
<name>A0A1V3FZB8_9BACL</name>
<dbReference type="InterPro" id="IPR036505">
    <property type="entry name" value="Amidase/PGRP_sf"/>
</dbReference>
<gene>
    <name evidence="2" type="ORF">UN64_19600</name>
</gene>
<dbReference type="PROSITE" id="PS51782">
    <property type="entry name" value="LYSM"/>
    <property type="match status" value="2"/>
</dbReference>
<dbReference type="GO" id="GO:0008745">
    <property type="term" value="F:N-acetylmuramoyl-L-alanine amidase activity"/>
    <property type="evidence" value="ECO:0007669"/>
    <property type="project" value="InterPro"/>
</dbReference>
<dbReference type="InterPro" id="IPR036779">
    <property type="entry name" value="LysM_dom_sf"/>
</dbReference>
<evidence type="ECO:0000313" key="3">
    <source>
        <dbReference type="Proteomes" id="UP000188597"/>
    </source>
</evidence>
<protein>
    <recommendedName>
        <fullName evidence="1">LysM domain-containing protein</fullName>
    </recommendedName>
</protein>